<dbReference type="CDD" id="cd01014">
    <property type="entry name" value="nicotinamidase_related"/>
    <property type="match status" value="1"/>
</dbReference>
<evidence type="ECO:0000256" key="1">
    <source>
        <dbReference type="ARBA" id="ARBA00022801"/>
    </source>
</evidence>
<proteinExistence type="predicted"/>
<dbReference type="Pfam" id="PF00857">
    <property type="entry name" value="Isochorismatase"/>
    <property type="match status" value="1"/>
</dbReference>
<sequence>MTKALLIIDVQNEYVTGALPIAYPPLAESLPNIAAAMDAATAAGVPVVVVRHSEEAGAPIFATGSPGWELVDVVAARPYDHLIDKTWPSAFTGTDLADWLVAHGVDTVTIAGYMTQHCDESTAREAFHRGLAVELLSDATGTLDLANEAGKVSAEELHRAMLVALHAGFAAVVTTADWIAGAEPVRSNIVASTRRH</sequence>
<evidence type="ECO:0000313" key="3">
    <source>
        <dbReference type="EMBL" id="MBG6135570.1"/>
    </source>
</evidence>
<dbReference type="GO" id="GO:0016787">
    <property type="term" value="F:hydrolase activity"/>
    <property type="evidence" value="ECO:0007669"/>
    <property type="project" value="UniProtKB-KW"/>
</dbReference>
<dbReference type="EMBL" id="JADOUF010000001">
    <property type="protein sequence ID" value="MBG6135570.1"/>
    <property type="molecule type" value="Genomic_DNA"/>
</dbReference>
<dbReference type="Proteomes" id="UP000622552">
    <property type="component" value="Unassembled WGS sequence"/>
</dbReference>
<dbReference type="PANTHER" id="PTHR43540">
    <property type="entry name" value="PEROXYUREIDOACRYLATE/UREIDOACRYLATE AMIDOHYDROLASE-RELATED"/>
    <property type="match status" value="1"/>
</dbReference>
<evidence type="ECO:0000259" key="2">
    <source>
        <dbReference type="Pfam" id="PF00857"/>
    </source>
</evidence>
<dbReference type="InterPro" id="IPR036380">
    <property type="entry name" value="Isochorismatase-like_sf"/>
</dbReference>
<evidence type="ECO:0000313" key="4">
    <source>
        <dbReference type="Proteomes" id="UP000622552"/>
    </source>
</evidence>
<dbReference type="SUPFAM" id="SSF52499">
    <property type="entry name" value="Isochorismatase-like hydrolases"/>
    <property type="match status" value="1"/>
</dbReference>
<keyword evidence="4" id="KW-1185">Reference proteome</keyword>
<organism evidence="3 4">
    <name type="scientific">Longispora fulva</name>
    <dbReference type="NCBI Taxonomy" id="619741"/>
    <lineage>
        <taxon>Bacteria</taxon>
        <taxon>Bacillati</taxon>
        <taxon>Actinomycetota</taxon>
        <taxon>Actinomycetes</taxon>
        <taxon>Micromonosporales</taxon>
        <taxon>Micromonosporaceae</taxon>
        <taxon>Longispora</taxon>
    </lineage>
</organism>
<gene>
    <name evidence="3" type="ORF">IW245_001764</name>
</gene>
<name>A0A8J7KF02_9ACTN</name>
<accession>A0A8J7KF02</accession>
<feature type="domain" description="Isochorismatase-like" evidence="2">
    <location>
        <begin position="4"/>
        <end position="177"/>
    </location>
</feature>
<keyword evidence="1" id="KW-0378">Hydrolase</keyword>
<dbReference type="InterPro" id="IPR000868">
    <property type="entry name" value="Isochorismatase-like_dom"/>
</dbReference>
<dbReference type="RefSeq" id="WP_197002661.1">
    <property type="nucleotide sequence ID" value="NZ_BONS01000002.1"/>
</dbReference>
<comment type="caution">
    <text evidence="3">The sequence shown here is derived from an EMBL/GenBank/DDBJ whole genome shotgun (WGS) entry which is preliminary data.</text>
</comment>
<dbReference type="PANTHER" id="PTHR43540:SF6">
    <property type="entry name" value="ISOCHORISMATASE-LIKE DOMAIN-CONTAINING PROTEIN"/>
    <property type="match status" value="1"/>
</dbReference>
<protein>
    <submittedName>
        <fullName evidence="3">Nicotinamidase-related amidase</fullName>
    </submittedName>
</protein>
<dbReference type="AlphaFoldDB" id="A0A8J7KF02"/>
<reference evidence="3" key="1">
    <citation type="submission" date="2020-11" db="EMBL/GenBank/DDBJ databases">
        <title>Sequencing the genomes of 1000 actinobacteria strains.</title>
        <authorList>
            <person name="Klenk H.-P."/>
        </authorList>
    </citation>
    <scope>NUCLEOTIDE SEQUENCE</scope>
    <source>
        <strain evidence="3">DSM 45356</strain>
    </source>
</reference>
<dbReference type="InterPro" id="IPR050272">
    <property type="entry name" value="Isochorismatase-like_hydrls"/>
</dbReference>
<dbReference type="Gene3D" id="3.40.50.850">
    <property type="entry name" value="Isochorismatase-like"/>
    <property type="match status" value="1"/>
</dbReference>